<dbReference type="RefSeq" id="WP_145689055.1">
    <property type="nucleotide sequence ID" value="NZ_VITH01000012.1"/>
</dbReference>
<evidence type="ECO:0000259" key="1">
    <source>
        <dbReference type="Pfam" id="PF07883"/>
    </source>
</evidence>
<proteinExistence type="predicted"/>
<dbReference type="InterPro" id="IPR013096">
    <property type="entry name" value="Cupin_2"/>
</dbReference>
<name>A0A560C140_AZOBR</name>
<feature type="domain" description="Cupin type-2" evidence="1">
    <location>
        <begin position="55"/>
        <end position="110"/>
    </location>
</feature>
<sequence>MSVPAGNLLAGLPDTSLPDELFTTLAETAASSGAVRIERILSTGQASPDGFWYDQGWDEFVLVVQGAAQLQLEGEAERMLGPGDWMMIPAKRRHRVAWTDPAAPTVWLAVHIGEQKQPPQAAGQGKNQ</sequence>
<organism evidence="2 3">
    <name type="scientific">Azospirillum brasilense</name>
    <dbReference type="NCBI Taxonomy" id="192"/>
    <lineage>
        <taxon>Bacteria</taxon>
        <taxon>Pseudomonadati</taxon>
        <taxon>Pseudomonadota</taxon>
        <taxon>Alphaproteobacteria</taxon>
        <taxon>Rhodospirillales</taxon>
        <taxon>Azospirillaceae</taxon>
        <taxon>Azospirillum</taxon>
    </lineage>
</organism>
<gene>
    <name evidence="2" type="ORF">FBZ83_11275</name>
</gene>
<dbReference type="AlphaFoldDB" id="A0A560C140"/>
<evidence type="ECO:0000313" key="2">
    <source>
        <dbReference type="EMBL" id="TWA78576.1"/>
    </source>
</evidence>
<comment type="caution">
    <text evidence="2">The sequence shown here is derived from an EMBL/GenBank/DDBJ whole genome shotgun (WGS) entry which is preliminary data.</text>
</comment>
<dbReference type="InterPro" id="IPR014710">
    <property type="entry name" value="RmlC-like_jellyroll"/>
</dbReference>
<dbReference type="Pfam" id="PF07883">
    <property type="entry name" value="Cupin_2"/>
    <property type="match status" value="1"/>
</dbReference>
<dbReference type="SUPFAM" id="SSF51182">
    <property type="entry name" value="RmlC-like cupins"/>
    <property type="match status" value="1"/>
</dbReference>
<dbReference type="Gene3D" id="2.60.120.10">
    <property type="entry name" value="Jelly Rolls"/>
    <property type="match status" value="1"/>
</dbReference>
<dbReference type="Proteomes" id="UP000318529">
    <property type="component" value="Unassembled WGS sequence"/>
</dbReference>
<protein>
    <submittedName>
        <fullName evidence="2">Cupin 2 domain-containing protein</fullName>
    </submittedName>
</protein>
<dbReference type="InterPro" id="IPR011051">
    <property type="entry name" value="RmlC_Cupin_sf"/>
</dbReference>
<dbReference type="EMBL" id="VITH01000012">
    <property type="protein sequence ID" value="TWA78576.1"/>
    <property type="molecule type" value="Genomic_DNA"/>
</dbReference>
<dbReference type="CDD" id="cd06981">
    <property type="entry name" value="cupin_reut_a1446"/>
    <property type="match status" value="1"/>
</dbReference>
<reference evidence="2 3" key="1">
    <citation type="submission" date="2019-06" db="EMBL/GenBank/DDBJ databases">
        <title>Genomic Encyclopedia of Type Strains, Phase IV (KMG-V): Genome sequencing to study the core and pangenomes of soil and plant-associated prokaryotes.</title>
        <authorList>
            <person name="Whitman W."/>
        </authorList>
    </citation>
    <scope>NUCLEOTIDE SEQUENCE [LARGE SCALE GENOMIC DNA]</scope>
    <source>
        <strain evidence="2 3">BR 11650</strain>
    </source>
</reference>
<evidence type="ECO:0000313" key="3">
    <source>
        <dbReference type="Proteomes" id="UP000318529"/>
    </source>
</evidence>
<accession>A0A560C140</accession>